<sequence length="162" mass="18223">MIRPLVPLTAIAFCFSLTSAQVVYRCNCALFRENGFLDEVNPLLDNLGATFIDLGERTECNNGDLTTCDQYCRQYIKDEGFFLGFDSIRDGTETYGEHFCEQTGLLNPNDLPIETPGNPVFAFSRMEQCTTIDTTWFTFPDSQFDPPFNLCCDAAGQYVPCN</sequence>
<comment type="caution">
    <text evidence="2">The sequence shown here is derived from an EMBL/GenBank/DDBJ whole genome shotgun (WGS) entry which is preliminary data.</text>
</comment>
<feature type="signal peptide" evidence="1">
    <location>
        <begin position="1"/>
        <end position="20"/>
    </location>
</feature>
<evidence type="ECO:0000313" key="3">
    <source>
        <dbReference type="Proteomes" id="UP000749559"/>
    </source>
</evidence>
<feature type="chain" id="PRO_5035854094" evidence="1">
    <location>
        <begin position="21"/>
        <end position="162"/>
    </location>
</feature>
<keyword evidence="1" id="KW-0732">Signal</keyword>
<organism evidence="2 3">
    <name type="scientific">Owenia fusiformis</name>
    <name type="common">Polychaete worm</name>
    <dbReference type="NCBI Taxonomy" id="6347"/>
    <lineage>
        <taxon>Eukaryota</taxon>
        <taxon>Metazoa</taxon>
        <taxon>Spiralia</taxon>
        <taxon>Lophotrochozoa</taxon>
        <taxon>Annelida</taxon>
        <taxon>Polychaeta</taxon>
        <taxon>Sedentaria</taxon>
        <taxon>Canalipalpata</taxon>
        <taxon>Sabellida</taxon>
        <taxon>Oweniida</taxon>
        <taxon>Oweniidae</taxon>
        <taxon>Owenia</taxon>
    </lineage>
</organism>
<protein>
    <submittedName>
        <fullName evidence="2">Uncharacterized protein</fullName>
    </submittedName>
</protein>
<dbReference type="EMBL" id="CAIIXF020000009">
    <property type="protein sequence ID" value="CAH1793349.1"/>
    <property type="molecule type" value="Genomic_DNA"/>
</dbReference>
<keyword evidence="3" id="KW-1185">Reference proteome</keyword>
<dbReference type="AlphaFoldDB" id="A0A8S4PIZ1"/>
<name>A0A8S4PIZ1_OWEFU</name>
<evidence type="ECO:0000256" key="1">
    <source>
        <dbReference type="SAM" id="SignalP"/>
    </source>
</evidence>
<gene>
    <name evidence="2" type="ORF">OFUS_LOCUS18210</name>
</gene>
<evidence type="ECO:0000313" key="2">
    <source>
        <dbReference type="EMBL" id="CAH1793349.1"/>
    </source>
</evidence>
<accession>A0A8S4PIZ1</accession>
<proteinExistence type="predicted"/>
<reference evidence="2" key="1">
    <citation type="submission" date="2022-03" db="EMBL/GenBank/DDBJ databases">
        <authorList>
            <person name="Martin C."/>
        </authorList>
    </citation>
    <scope>NUCLEOTIDE SEQUENCE</scope>
</reference>
<dbReference type="Proteomes" id="UP000749559">
    <property type="component" value="Unassembled WGS sequence"/>
</dbReference>